<sequence>MKKIQKYSLVMLAGVGMISTYGATLVNAAAVGQYDSKSSVEFKQGTTVTPPVDPEDPDPSIPVVPIDPTDPTNPPGPGTGGPLAIDFASSLAFGEQSITSKDETYYAHPQAFDNGNTTENYVQVTDTRGNFAGWTLSVATDAQFHLDTVDPSVTDESSAEVGDYLTGAQLSFSGGHVNTEKGIDASIYPKEVKTGSYAVSTAETVIVAAAKNQGMGTWTYGLGTPTDYDTTATSADAIATKSPITLSVPGATVKKAGTYTTNLNWTLSDTPAN</sequence>
<feature type="domain" description="WxL" evidence="3">
    <location>
        <begin position="31"/>
        <end position="271"/>
    </location>
</feature>
<organism evidence="4 5">
    <name type="scientific">Enterococcus mundtii</name>
    <dbReference type="NCBI Taxonomy" id="53346"/>
    <lineage>
        <taxon>Bacteria</taxon>
        <taxon>Bacillati</taxon>
        <taxon>Bacillota</taxon>
        <taxon>Bacilli</taxon>
        <taxon>Lactobacillales</taxon>
        <taxon>Enterococcaceae</taxon>
        <taxon>Enterococcus</taxon>
    </lineage>
</organism>
<accession>A0A1A6GD42</accession>
<dbReference type="AlphaFoldDB" id="A0A1A6GD42"/>
<feature type="region of interest" description="Disordered" evidence="1">
    <location>
        <begin position="42"/>
        <end position="81"/>
    </location>
</feature>
<dbReference type="RefSeq" id="WP_065095622.1">
    <property type="nucleotide sequence ID" value="NZ_JAQLKJ010000098.1"/>
</dbReference>
<evidence type="ECO:0000256" key="1">
    <source>
        <dbReference type="SAM" id="MobiDB-lite"/>
    </source>
</evidence>
<proteinExistence type="predicted"/>
<feature type="signal peptide" evidence="2">
    <location>
        <begin position="1"/>
        <end position="22"/>
    </location>
</feature>
<evidence type="ECO:0000313" key="5">
    <source>
        <dbReference type="Proteomes" id="UP000195024"/>
    </source>
</evidence>
<feature type="compositionally biased region" description="Low complexity" evidence="1">
    <location>
        <begin position="61"/>
        <end position="70"/>
    </location>
</feature>
<evidence type="ECO:0000313" key="4">
    <source>
        <dbReference type="EMBL" id="OTP24935.1"/>
    </source>
</evidence>
<feature type="chain" id="PRO_5038859754" description="WxL domain-containing protein" evidence="2">
    <location>
        <begin position="23"/>
        <end position="273"/>
    </location>
</feature>
<reference evidence="4 5" key="1">
    <citation type="submission" date="2017-05" db="EMBL/GenBank/DDBJ databases">
        <title>The Genome Sequence of Enterococcus mundtii 6B1_DIV0119.</title>
        <authorList>
            <consortium name="The Broad Institute Genomics Platform"/>
            <consortium name="The Broad Institute Genomic Center for Infectious Diseases"/>
            <person name="Earl A."/>
            <person name="Manson A."/>
            <person name="Schwartman J."/>
            <person name="Gilmore M."/>
            <person name="Abouelleil A."/>
            <person name="Cao P."/>
            <person name="Chapman S."/>
            <person name="Cusick C."/>
            <person name="Shea T."/>
            <person name="Young S."/>
            <person name="Neafsey D."/>
            <person name="Nusbaum C."/>
            <person name="Birren B."/>
        </authorList>
    </citation>
    <scope>NUCLEOTIDE SEQUENCE [LARGE SCALE GENOMIC DNA]</scope>
    <source>
        <strain evidence="4 5">6B1_DIV0119</strain>
    </source>
</reference>
<dbReference type="Pfam" id="PF13731">
    <property type="entry name" value="WxL"/>
    <property type="match status" value="1"/>
</dbReference>
<dbReference type="EMBL" id="NGMS01000003">
    <property type="protein sequence ID" value="OTP24935.1"/>
    <property type="molecule type" value="Genomic_DNA"/>
</dbReference>
<comment type="caution">
    <text evidence="4">The sequence shown here is derived from an EMBL/GenBank/DDBJ whole genome shotgun (WGS) entry which is preliminary data.</text>
</comment>
<dbReference type="InterPro" id="IPR027994">
    <property type="entry name" value="WxL_dom"/>
</dbReference>
<evidence type="ECO:0000256" key="2">
    <source>
        <dbReference type="SAM" id="SignalP"/>
    </source>
</evidence>
<dbReference type="Proteomes" id="UP000195024">
    <property type="component" value="Unassembled WGS sequence"/>
</dbReference>
<protein>
    <recommendedName>
        <fullName evidence="3">WxL domain-containing protein</fullName>
    </recommendedName>
</protein>
<keyword evidence="2" id="KW-0732">Signal</keyword>
<gene>
    <name evidence="4" type="ORF">A5802_002845</name>
</gene>
<evidence type="ECO:0000259" key="3">
    <source>
        <dbReference type="Pfam" id="PF13731"/>
    </source>
</evidence>
<name>A0A1A6GD42_ENTMU</name>